<feature type="chain" id="PRO_5036918843" evidence="1">
    <location>
        <begin position="30"/>
        <end position="110"/>
    </location>
</feature>
<reference evidence="2" key="1">
    <citation type="submission" date="2020-09" db="EMBL/GenBank/DDBJ databases">
        <title>Brevundimonas sp. LVF2 isolated from a puddle in Goettingen, Germany.</title>
        <authorList>
            <person name="Friedrich I."/>
            <person name="Klassen A."/>
            <person name="Hannes N."/>
            <person name="Schneider D."/>
            <person name="Hertel R."/>
            <person name="Daniel R."/>
        </authorList>
    </citation>
    <scope>NUCLEOTIDE SEQUENCE</scope>
    <source>
        <strain evidence="2">LVF2</strain>
    </source>
</reference>
<feature type="signal peptide" evidence="1">
    <location>
        <begin position="1"/>
        <end position="29"/>
    </location>
</feature>
<sequence>MKTQLTTASILAAAAFAAALLGTGAPAFAGEKEARVPFADLNLSTTRGADVLDVRIDQAARDLCRGARRPGSRISDREYCQAAVRAEAMRQLPLGSQRDYAMARLPRIDL</sequence>
<accession>A0A975C039</accession>
<evidence type="ECO:0000256" key="1">
    <source>
        <dbReference type="SAM" id="SignalP"/>
    </source>
</evidence>
<protein>
    <submittedName>
        <fullName evidence="2">UrcA family protein</fullName>
    </submittedName>
</protein>
<dbReference type="Proteomes" id="UP000663918">
    <property type="component" value="Chromosome"/>
</dbReference>
<evidence type="ECO:0000313" key="2">
    <source>
        <dbReference type="EMBL" id="QTC91213.1"/>
    </source>
</evidence>
<keyword evidence="1" id="KW-0732">Signal</keyword>
<proteinExistence type="predicted"/>
<dbReference type="KEGG" id="bgoe:IFJ75_18780"/>
<evidence type="ECO:0000313" key="3">
    <source>
        <dbReference type="Proteomes" id="UP000663918"/>
    </source>
</evidence>
<keyword evidence="3" id="KW-1185">Reference proteome</keyword>
<dbReference type="InterPro" id="IPR030972">
    <property type="entry name" value="UrcA_uranyl"/>
</dbReference>
<organism evidence="2 3">
    <name type="scientific">Brevundimonas goettingensis</name>
    <dbReference type="NCBI Taxonomy" id="2774190"/>
    <lineage>
        <taxon>Bacteria</taxon>
        <taxon>Pseudomonadati</taxon>
        <taxon>Pseudomonadota</taxon>
        <taxon>Alphaproteobacteria</taxon>
        <taxon>Caulobacterales</taxon>
        <taxon>Caulobacteraceae</taxon>
        <taxon>Brevundimonas</taxon>
    </lineage>
</organism>
<name>A0A975C039_9CAUL</name>
<dbReference type="NCBIfam" id="TIGR04433">
    <property type="entry name" value="UrcA_uranyl"/>
    <property type="match status" value="1"/>
</dbReference>
<gene>
    <name evidence="2" type="ORF">IFJ75_18780</name>
</gene>
<dbReference type="RefSeq" id="WP_207870303.1">
    <property type="nucleotide sequence ID" value="NZ_CP062222.1"/>
</dbReference>
<dbReference type="EMBL" id="CP062222">
    <property type="protein sequence ID" value="QTC91213.1"/>
    <property type="molecule type" value="Genomic_DNA"/>
</dbReference>
<dbReference type="AlphaFoldDB" id="A0A975C039"/>